<dbReference type="Proteomes" id="UP000238762">
    <property type="component" value="Unassembled WGS sequence"/>
</dbReference>
<evidence type="ECO:0000259" key="2">
    <source>
        <dbReference type="SMART" id="SM00421"/>
    </source>
</evidence>
<dbReference type="SMART" id="SM00421">
    <property type="entry name" value="HTH_LUXR"/>
    <property type="match status" value="1"/>
</dbReference>
<feature type="domain" description="HTH luxR-type" evidence="2">
    <location>
        <begin position="151"/>
        <end position="202"/>
    </location>
</feature>
<dbReference type="AlphaFoldDB" id="A0A2T1C0D6"/>
<dbReference type="GO" id="GO:0006355">
    <property type="term" value="P:regulation of DNA-templated transcription"/>
    <property type="evidence" value="ECO:0007669"/>
    <property type="project" value="InterPro"/>
</dbReference>
<dbReference type="Pfam" id="PF00196">
    <property type="entry name" value="GerE"/>
    <property type="match status" value="1"/>
</dbReference>
<dbReference type="GO" id="GO:0003677">
    <property type="term" value="F:DNA binding"/>
    <property type="evidence" value="ECO:0007669"/>
    <property type="project" value="UniProtKB-KW"/>
</dbReference>
<dbReference type="InterPro" id="IPR039420">
    <property type="entry name" value="WalR-like"/>
</dbReference>
<dbReference type="PANTHER" id="PTHR43214">
    <property type="entry name" value="TWO-COMPONENT RESPONSE REGULATOR"/>
    <property type="match status" value="1"/>
</dbReference>
<dbReference type="Gene3D" id="1.10.10.10">
    <property type="entry name" value="Winged helix-like DNA-binding domain superfamily/Winged helix DNA-binding domain"/>
    <property type="match status" value="1"/>
</dbReference>
<dbReference type="InterPro" id="IPR036388">
    <property type="entry name" value="WH-like_DNA-bd_sf"/>
</dbReference>
<evidence type="ECO:0000256" key="1">
    <source>
        <dbReference type="ARBA" id="ARBA00023125"/>
    </source>
</evidence>
<dbReference type="EMBL" id="PVWJ01000091">
    <property type="protein sequence ID" value="PSB01730.1"/>
    <property type="molecule type" value="Genomic_DNA"/>
</dbReference>
<evidence type="ECO:0000313" key="3">
    <source>
        <dbReference type="EMBL" id="PSB01730.1"/>
    </source>
</evidence>
<reference evidence="3 4" key="1">
    <citation type="submission" date="2018-02" db="EMBL/GenBank/DDBJ databases">
        <authorList>
            <person name="Cohen D.B."/>
            <person name="Kent A.D."/>
        </authorList>
    </citation>
    <scope>NUCLEOTIDE SEQUENCE [LARGE SCALE GENOMIC DNA]</scope>
    <source>
        <strain evidence="3 4">CCAP 1448/3</strain>
    </source>
</reference>
<comment type="caution">
    <text evidence="3">The sequence shown here is derived from an EMBL/GenBank/DDBJ whole genome shotgun (WGS) entry which is preliminary data.</text>
</comment>
<gene>
    <name evidence="3" type="ORF">C7B64_16745</name>
</gene>
<dbReference type="PANTHER" id="PTHR43214:SF43">
    <property type="entry name" value="TWO-COMPONENT RESPONSE REGULATOR"/>
    <property type="match status" value="1"/>
</dbReference>
<sequence length="225" mass="25233">MQSQTTEFQAPVFLVIEDHPEVAQNNCLFLEKVEPSAICTIASTHIEALERLKLEPIALAVVDLLVGTLTGEQSAHNGIAFLQQVLQSYPTLNILIYTSEYSYLKSLSNRISHHQGGFVVISKLERRKAFLEGAKLALEGKLALPRELRQNIDLTPRELEVLALLCQKSLTDKAIAQHLNLSLKTIQNCVQHLKVKLDIDYLDENQTSPRVALCMEAVRRKLLVL</sequence>
<accession>A0A2T1C0D6</accession>
<dbReference type="SUPFAM" id="SSF52172">
    <property type="entry name" value="CheY-like"/>
    <property type="match status" value="1"/>
</dbReference>
<name>A0A2T1C0D6_9CYAN</name>
<dbReference type="InterPro" id="IPR016032">
    <property type="entry name" value="Sig_transdc_resp-reg_C-effctor"/>
</dbReference>
<dbReference type="SUPFAM" id="SSF46894">
    <property type="entry name" value="C-terminal effector domain of the bipartite response regulators"/>
    <property type="match status" value="1"/>
</dbReference>
<dbReference type="RefSeq" id="WP_106289801.1">
    <property type="nucleotide sequence ID" value="NZ_CAWNTC010000119.1"/>
</dbReference>
<dbReference type="InterPro" id="IPR011006">
    <property type="entry name" value="CheY-like_superfamily"/>
</dbReference>
<dbReference type="Gene3D" id="3.40.50.2300">
    <property type="match status" value="1"/>
</dbReference>
<keyword evidence="1 3" id="KW-0238">DNA-binding</keyword>
<organism evidence="3 4">
    <name type="scientific">Merismopedia glauca CCAP 1448/3</name>
    <dbReference type="NCBI Taxonomy" id="1296344"/>
    <lineage>
        <taxon>Bacteria</taxon>
        <taxon>Bacillati</taxon>
        <taxon>Cyanobacteriota</taxon>
        <taxon>Cyanophyceae</taxon>
        <taxon>Synechococcales</taxon>
        <taxon>Merismopediaceae</taxon>
        <taxon>Merismopedia</taxon>
    </lineage>
</organism>
<evidence type="ECO:0000313" key="4">
    <source>
        <dbReference type="Proteomes" id="UP000238762"/>
    </source>
</evidence>
<protein>
    <submittedName>
        <fullName evidence="3">DNA-binding response regulator</fullName>
    </submittedName>
</protein>
<proteinExistence type="predicted"/>
<dbReference type="OrthoDB" id="495017at2"/>
<dbReference type="InterPro" id="IPR000792">
    <property type="entry name" value="Tscrpt_reg_LuxR_C"/>
</dbReference>
<keyword evidence="4" id="KW-1185">Reference proteome</keyword>
<reference evidence="3 4" key="2">
    <citation type="submission" date="2018-03" db="EMBL/GenBank/DDBJ databases">
        <title>The ancient ancestry and fast evolution of plastids.</title>
        <authorList>
            <person name="Moore K.R."/>
            <person name="Magnabosco C."/>
            <person name="Momper L."/>
            <person name="Gold D.A."/>
            <person name="Bosak T."/>
            <person name="Fournier G.P."/>
        </authorList>
    </citation>
    <scope>NUCLEOTIDE SEQUENCE [LARGE SCALE GENOMIC DNA]</scope>
    <source>
        <strain evidence="3 4">CCAP 1448/3</strain>
    </source>
</reference>